<dbReference type="PANTHER" id="PTHR48050">
    <property type="entry name" value="STEROL 3-BETA-GLUCOSYLTRANSFERASE"/>
    <property type="match status" value="1"/>
</dbReference>
<dbReference type="PANTHER" id="PTHR48050:SF13">
    <property type="entry name" value="STEROL 3-BETA-GLUCOSYLTRANSFERASE UGT80A2"/>
    <property type="match status" value="1"/>
</dbReference>
<evidence type="ECO:0000259" key="2">
    <source>
        <dbReference type="Pfam" id="PF06722"/>
    </source>
</evidence>
<dbReference type="Pfam" id="PF06722">
    <property type="entry name" value="EryCIII-like_C"/>
    <property type="match status" value="1"/>
</dbReference>
<keyword evidence="3" id="KW-0808">Transferase</keyword>
<dbReference type="GO" id="GO:0016740">
    <property type="term" value="F:transferase activity"/>
    <property type="evidence" value="ECO:0007669"/>
    <property type="project" value="UniProtKB-KW"/>
</dbReference>
<feature type="domain" description="Erythromycin biosynthesis protein CIII-like C-terminal" evidence="2">
    <location>
        <begin position="296"/>
        <end position="400"/>
    </location>
</feature>
<proteinExistence type="predicted"/>
<protein>
    <submittedName>
        <fullName evidence="3">Glycosyl transferase family 1</fullName>
    </submittedName>
</protein>
<evidence type="ECO:0000313" key="4">
    <source>
        <dbReference type="Proteomes" id="UP001161405"/>
    </source>
</evidence>
<dbReference type="InterPro" id="IPR010610">
    <property type="entry name" value="EryCIII-like_C"/>
</dbReference>
<evidence type="ECO:0000313" key="3">
    <source>
        <dbReference type="EMBL" id="GLQ18249.1"/>
    </source>
</evidence>
<accession>A0ABQ5UTM9</accession>
<gene>
    <name evidence="3" type="ORF">GCM10007879_24980</name>
</gene>
<dbReference type="Pfam" id="PF03033">
    <property type="entry name" value="Glyco_transf_28"/>
    <property type="match status" value="1"/>
</dbReference>
<dbReference type="EMBL" id="BSNI01000002">
    <property type="protein sequence ID" value="GLQ18249.1"/>
    <property type="molecule type" value="Genomic_DNA"/>
</dbReference>
<reference evidence="3" key="2">
    <citation type="submission" date="2023-01" db="EMBL/GenBank/DDBJ databases">
        <title>Draft genome sequence of Maritalea porphyrae strain NBRC 107169.</title>
        <authorList>
            <person name="Sun Q."/>
            <person name="Mori K."/>
        </authorList>
    </citation>
    <scope>NUCLEOTIDE SEQUENCE</scope>
    <source>
        <strain evidence="3">NBRC 107169</strain>
    </source>
</reference>
<dbReference type="SUPFAM" id="SSF53756">
    <property type="entry name" value="UDP-Glycosyltransferase/glycogen phosphorylase"/>
    <property type="match status" value="1"/>
</dbReference>
<dbReference type="InterPro" id="IPR002213">
    <property type="entry name" value="UDP_glucos_trans"/>
</dbReference>
<keyword evidence="4" id="KW-1185">Reference proteome</keyword>
<dbReference type="Gene3D" id="3.40.50.2000">
    <property type="entry name" value="Glycogen Phosphorylase B"/>
    <property type="match status" value="2"/>
</dbReference>
<dbReference type="InterPro" id="IPR050426">
    <property type="entry name" value="Glycosyltransferase_28"/>
</dbReference>
<dbReference type="CDD" id="cd03784">
    <property type="entry name" value="GT1_Gtf-like"/>
    <property type="match status" value="1"/>
</dbReference>
<reference evidence="3" key="1">
    <citation type="journal article" date="2014" name="Int. J. Syst. Evol. Microbiol.">
        <title>Complete genome of a new Firmicutes species belonging to the dominant human colonic microbiota ('Ruminococcus bicirculans') reveals two chromosomes and a selective capacity to utilize plant glucans.</title>
        <authorList>
            <consortium name="NISC Comparative Sequencing Program"/>
            <person name="Wegmann U."/>
            <person name="Louis P."/>
            <person name="Goesmann A."/>
            <person name="Henrissat B."/>
            <person name="Duncan S.H."/>
            <person name="Flint H.J."/>
        </authorList>
    </citation>
    <scope>NUCLEOTIDE SEQUENCE</scope>
    <source>
        <strain evidence="3">NBRC 107169</strain>
    </source>
</reference>
<evidence type="ECO:0000259" key="1">
    <source>
        <dbReference type="Pfam" id="PF03033"/>
    </source>
</evidence>
<dbReference type="InterPro" id="IPR004276">
    <property type="entry name" value="GlycoTrans_28_N"/>
</dbReference>
<feature type="domain" description="Glycosyltransferase family 28 N-terminal" evidence="1">
    <location>
        <begin position="5"/>
        <end position="142"/>
    </location>
</feature>
<sequence>MAKRIAIATIGTQGDVQPYVALAVALRDRGYSVVLGAPNDFREMIEAYGLDFFSLGRNIQAFVKQSNLDEIVSKSVLTSAPRLMRQGQKIVEIAARRSWEMAQGADLLIANMNTTFCIDIGEALDIPVMMSALQPLTATSEFPIVAYDGPDLGPAFNYISHAPMNWQQMFYDWPRNKLRKALMGMEPRKKGGFFKDNNGIDLPALYAYSSHVSRRPDDWPQSAHVCGYWQLKDQTGWEPSESFKEFLANGSKPIYVGFGSMPFGAERNTQILKEAVAKWGGRLVVGRGWGGINPDDLPDSIYAIRRAPHDKLFKYVAGVVHHGGAGTTSAGLHAGKPAFVVPQTMDQPFWGRRVHQLGCGPKPVPLRKLTSDDLAYALRQLATNKAYKAGAEAIAAKLNAEDGCKRACDIIGDVITNYESEAVRRGSAAQ</sequence>
<organism evidence="3 4">
    <name type="scientific">Maritalea porphyrae</name>
    <dbReference type="NCBI Taxonomy" id="880732"/>
    <lineage>
        <taxon>Bacteria</taxon>
        <taxon>Pseudomonadati</taxon>
        <taxon>Pseudomonadota</taxon>
        <taxon>Alphaproteobacteria</taxon>
        <taxon>Hyphomicrobiales</taxon>
        <taxon>Devosiaceae</taxon>
        <taxon>Maritalea</taxon>
    </lineage>
</organism>
<dbReference type="RefSeq" id="WP_284365045.1">
    <property type="nucleotide sequence ID" value="NZ_BSNI01000002.1"/>
</dbReference>
<comment type="caution">
    <text evidence="3">The sequence shown here is derived from an EMBL/GenBank/DDBJ whole genome shotgun (WGS) entry which is preliminary data.</text>
</comment>
<name>A0ABQ5UTM9_9HYPH</name>
<dbReference type="Proteomes" id="UP001161405">
    <property type="component" value="Unassembled WGS sequence"/>
</dbReference>